<reference evidence="1" key="1">
    <citation type="submission" date="2014-12" db="EMBL/GenBank/DDBJ databases">
        <title>Insight into the proteome of Arion vulgaris.</title>
        <authorList>
            <person name="Aradska J."/>
            <person name="Bulat T."/>
            <person name="Smidak R."/>
            <person name="Sarate P."/>
            <person name="Gangsoo J."/>
            <person name="Sialana F."/>
            <person name="Bilban M."/>
            <person name="Lubec G."/>
        </authorList>
    </citation>
    <scope>NUCLEOTIDE SEQUENCE</scope>
    <source>
        <tissue evidence="1">Skin</tissue>
    </source>
</reference>
<organism evidence="1">
    <name type="scientific">Arion vulgaris</name>
    <dbReference type="NCBI Taxonomy" id="1028688"/>
    <lineage>
        <taxon>Eukaryota</taxon>
        <taxon>Metazoa</taxon>
        <taxon>Spiralia</taxon>
        <taxon>Lophotrochozoa</taxon>
        <taxon>Mollusca</taxon>
        <taxon>Gastropoda</taxon>
        <taxon>Heterobranchia</taxon>
        <taxon>Euthyneura</taxon>
        <taxon>Panpulmonata</taxon>
        <taxon>Eupulmonata</taxon>
        <taxon>Stylommatophora</taxon>
        <taxon>Helicina</taxon>
        <taxon>Arionoidea</taxon>
        <taxon>Arionidae</taxon>
        <taxon>Arion</taxon>
    </lineage>
</organism>
<proteinExistence type="predicted"/>
<protein>
    <submittedName>
        <fullName evidence="1">Uncharacterized protein</fullName>
    </submittedName>
</protein>
<accession>A0A0B7A7P7</accession>
<gene>
    <name evidence="1" type="primary">ORF102411</name>
</gene>
<sequence length="56" mass="6256">VSDSISVLYIQGGIRQGLFLGTHMESERGGLEIHREQFCSQRLTIYKELEEAAGDS</sequence>
<evidence type="ECO:0000313" key="1">
    <source>
        <dbReference type="EMBL" id="CEK76974.1"/>
    </source>
</evidence>
<dbReference type="AlphaFoldDB" id="A0A0B7A7P7"/>
<feature type="non-terminal residue" evidence="1">
    <location>
        <position position="1"/>
    </location>
</feature>
<name>A0A0B7A7P7_9EUPU</name>
<dbReference type="EMBL" id="HACG01030109">
    <property type="protein sequence ID" value="CEK76974.1"/>
    <property type="molecule type" value="Transcribed_RNA"/>
</dbReference>